<dbReference type="GO" id="GO:0005524">
    <property type="term" value="F:ATP binding"/>
    <property type="evidence" value="ECO:0007669"/>
    <property type="project" value="UniProtKB-KW"/>
</dbReference>
<dbReference type="InterPro" id="IPR027417">
    <property type="entry name" value="P-loop_NTPase"/>
</dbReference>
<dbReference type="InterPro" id="IPR003593">
    <property type="entry name" value="AAA+_ATPase"/>
</dbReference>
<dbReference type="InterPro" id="IPR003439">
    <property type="entry name" value="ABC_transporter-like_ATP-bd"/>
</dbReference>
<protein>
    <submittedName>
        <fullName evidence="6">ABC transporter ATP-binding protein</fullName>
    </submittedName>
</protein>
<dbReference type="CDD" id="cd03230">
    <property type="entry name" value="ABC_DR_subfamily_A"/>
    <property type="match status" value="1"/>
</dbReference>
<dbReference type="Proteomes" id="UP001596201">
    <property type="component" value="Unassembled WGS sequence"/>
</dbReference>
<sequence>MATNDPADATGRGRSTDRDTRSTSTDSDDHRTGSESDSDTRSATESDLADAHVIVENLRYSYPGADAPTLRGLDFRIGAGEVFGFLGPSGAGKSTTQKVVVGLLDGYDGRVEVFGREVADWGGDYYERIGISSESPNQYLKLTGRENLALFSGLYDGETRDPDALLALVGLDDAADQQVGDYSKGMRMRLNVVRALLHDPDLLFLDEPTSGLDPGNARRVKEIVRDHQSRGTSVFLTTHDMTVADDLCDRVAFVVDGEIPVLDAPSALKREYGEPTVTVEYRQDGLVETETFDLAGLGANAAFDRLLADDAVTVERLHSSEATLEDVFIAVTGRELV</sequence>
<dbReference type="PROSITE" id="PS00211">
    <property type="entry name" value="ABC_TRANSPORTER_1"/>
    <property type="match status" value="1"/>
</dbReference>
<feature type="region of interest" description="Disordered" evidence="4">
    <location>
        <begin position="1"/>
        <end position="46"/>
    </location>
</feature>
<evidence type="ECO:0000259" key="5">
    <source>
        <dbReference type="PROSITE" id="PS50893"/>
    </source>
</evidence>
<organism evidence="6 7">
    <name type="scientific">Salinirubrum litoreum</name>
    <dbReference type="NCBI Taxonomy" id="1126234"/>
    <lineage>
        <taxon>Archaea</taxon>
        <taxon>Methanobacteriati</taxon>
        <taxon>Methanobacteriota</taxon>
        <taxon>Stenosarchaea group</taxon>
        <taxon>Halobacteria</taxon>
        <taxon>Halobacteriales</taxon>
        <taxon>Haloferacaceae</taxon>
        <taxon>Salinirubrum</taxon>
    </lineage>
</organism>
<keyword evidence="3 6" id="KW-0067">ATP-binding</keyword>
<dbReference type="InterPro" id="IPR017871">
    <property type="entry name" value="ABC_transporter-like_CS"/>
</dbReference>
<dbReference type="RefSeq" id="WP_227230356.1">
    <property type="nucleotide sequence ID" value="NZ_JAJCVJ010000002.1"/>
</dbReference>
<evidence type="ECO:0000256" key="4">
    <source>
        <dbReference type="SAM" id="MobiDB-lite"/>
    </source>
</evidence>
<accession>A0ABD5RDR9</accession>
<dbReference type="SMART" id="SM00382">
    <property type="entry name" value="AAA"/>
    <property type="match status" value="1"/>
</dbReference>
<evidence type="ECO:0000313" key="7">
    <source>
        <dbReference type="Proteomes" id="UP001596201"/>
    </source>
</evidence>
<dbReference type="Gene3D" id="3.40.50.300">
    <property type="entry name" value="P-loop containing nucleotide triphosphate hydrolases"/>
    <property type="match status" value="1"/>
</dbReference>
<dbReference type="InterPro" id="IPR050763">
    <property type="entry name" value="ABC_transporter_ATP-binding"/>
</dbReference>
<proteinExistence type="predicted"/>
<evidence type="ECO:0000256" key="1">
    <source>
        <dbReference type="ARBA" id="ARBA00022448"/>
    </source>
</evidence>
<gene>
    <name evidence="6" type="ORF">ACFPJ5_14400</name>
</gene>
<dbReference type="PROSITE" id="PS50893">
    <property type="entry name" value="ABC_TRANSPORTER_2"/>
    <property type="match status" value="1"/>
</dbReference>
<dbReference type="EMBL" id="JBHSKX010000002">
    <property type="protein sequence ID" value="MFC5368123.1"/>
    <property type="molecule type" value="Genomic_DNA"/>
</dbReference>
<dbReference type="AlphaFoldDB" id="A0ABD5RDR9"/>
<keyword evidence="7" id="KW-1185">Reference proteome</keyword>
<comment type="caution">
    <text evidence="6">The sequence shown here is derived from an EMBL/GenBank/DDBJ whole genome shotgun (WGS) entry which is preliminary data.</text>
</comment>
<dbReference type="Pfam" id="PF00005">
    <property type="entry name" value="ABC_tran"/>
    <property type="match status" value="1"/>
</dbReference>
<keyword evidence="2" id="KW-0547">Nucleotide-binding</keyword>
<keyword evidence="1" id="KW-0813">Transport</keyword>
<dbReference type="PANTHER" id="PTHR42711">
    <property type="entry name" value="ABC TRANSPORTER ATP-BINDING PROTEIN"/>
    <property type="match status" value="1"/>
</dbReference>
<dbReference type="SUPFAM" id="SSF52540">
    <property type="entry name" value="P-loop containing nucleoside triphosphate hydrolases"/>
    <property type="match status" value="1"/>
</dbReference>
<dbReference type="PANTHER" id="PTHR42711:SF18">
    <property type="entry name" value="ABC TRANSPORTER, ATP-BINDING PROTEIN"/>
    <property type="match status" value="1"/>
</dbReference>
<feature type="compositionally biased region" description="Basic and acidic residues" evidence="4">
    <location>
        <begin position="14"/>
        <end position="44"/>
    </location>
</feature>
<evidence type="ECO:0000256" key="3">
    <source>
        <dbReference type="ARBA" id="ARBA00022840"/>
    </source>
</evidence>
<name>A0ABD5RDR9_9EURY</name>
<evidence type="ECO:0000313" key="6">
    <source>
        <dbReference type="EMBL" id="MFC5368123.1"/>
    </source>
</evidence>
<evidence type="ECO:0000256" key="2">
    <source>
        <dbReference type="ARBA" id="ARBA00022741"/>
    </source>
</evidence>
<feature type="domain" description="ABC transporter" evidence="5">
    <location>
        <begin position="53"/>
        <end position="281"/>
    </location>
</feature>
<reference evidence="6 7" key="1">
    <citation type="journal article" date="2019" name="Int. J. Syst. Evol. Microbiol.">
        <title>The Global Catalogue of Microorganisms (GCM) 10K type strain sequencing project: providing services to taxonomists for standard genome sequencing and annotation.</title>
        <authorList>
            <consortium name="The Broad Institute Genomics Platform"/>
            <consortium name="The Broad Institute Genome Sequencing Center for Infectious Disease"/>
            <person name="Wu L."/>
            <person name="Ma J."/>
        </authorList>
    </citation>
    <scope>NUCLEOTIDE SEQUENCE [LARGE SCALE GENOMIC DNA]</scope>
    <source>
        <strain evidence="6 7">CGMCC 1.12237</strain>
    </source>
</reference>